<dbReference type="GO" id="GO:0003735">
    <property type="term" value="F:structural constituent of ribosome"/>
    <property type="evidence" value="ECO:0007669"/>
    <property type="project" value="TreeGrafter"/>
</dbReference>
<dbReference type="EMBL" id="GEBQ01009945">
    <property type="protein sequence ID" value="JAT30032.1"/>
    <property type="molecule type" value="Transcribed_RNA"/>
</dbReference>
<dbReference type="PANTHER" id="PTHR21349:SF0">
    <property type="entry name" value="LARGE RIBOSOMAL SUBUNIT PROTEIN BL21M"/>
    <property type="match status" value="1"/>
</dbReference>
<dbReference type="Pfam" id="PF00829">
    <property type="entry name" value="Ribosomal_L21p"/>
    <property type="match status" value="1"/>
</dbReference>
<dbReference type="InterPro" id="IPR028909">
    <property type="entry name" value="bL21-like"/>
</dbReference>
<gene>
    <name evidence="3" type="ORF">g.1043</name>
</gene>
<name>A0A1B6M290_9HEMI</name>
<organism evidence="3">
    <name type="scientific">Graphocephala atropunctata</name>
    <dbReference type="NCBI Taxonomy" id="36148"/>
    <lineage>
        <taxon>Eukaryota</taxon>
        <taxon>Metazoa</taxon>
        <taxon>Ecdysozoa</taxon>
        <taxon>Arthropoda</taxon>
        <taxon>Hexapoda</taxon>
        <taxon>Insecta</taxon>
        <taxon>Pterygota</taxon>
        <taxon>Neoptera</taxon>
        <taxon>Paraneoptera</taxon>
        <taxon>Hemiptera</taxon>
        <taxon>Auchenorrhyncha</taxon>
        <taxon>Membracoidea</taxon>
        <taxon>Cicadellidae</taxon>
        <taxon>Cicadellinae</taxon>
        <taxon>Cicadellini</taxon>
        <taxon>Graphocephala</taxon>
    </lineage>
</organism>
<dbReference type="SUPFAM" id="SSF141091">
    <property type="entry name" value="L21p-like"/>
    <property type="match status" value="1"/>
</dbReference>
<dbReference type="PANTHER" id="PTHR21349">
    <property type="entry name" value="50S RIBOSOMAL PROTEIN L21"/>
    <property type="match status" value="1"/>
</dbReference>
<comment type="similarity">
    <text evidence="1">Belongs to the bacterial ribosomal protein bL21 family.</text>
</comment>
<dbReference type="GO" id="GO:0005762">
    <property type="term" value="C:mitochondrial large ribosomal subunit"/>
    <property type="evidence" value="ECO:0007669"/>
    <property type="project" value="TreeGrafter"/>
</dbReference>
<reference evidence="3" key="1">
    <citation type="submission" date="2015-11" db="EMBL/GenBank/DDBJ databases">
        <title>De novo transcriptome assembly of four potential Pierce s Disease insect vectors from Arizona vineyards.</title>
        <authorList>
            <person name="Tassone E.E."/>
        </authorList>
    </citation>
    <scope>NUCLEOTIDE SEQUENCE</scope>
</reference>
<protein>
    <recommendedName>
        <fullName evidence="2">Large ribosomal subunit protein bL21m</fullName>
    </recommendedName>
</protein>
<accession>A0A1B6M290</accession>
<proteinExistence type="inferred from homology"/>
<dbReference type="AlphaFoldDB" id="A0A1B6M290"/>
<sequence>MASCYIRSLITRSALNISRRTLIDGTVNTFSSSIEAKVSFVQNTSITWLQRAYLRTNVKDYGTPLKQEEVKDTRQEDNEYTKETIALVNNQLARGEEGRLFAVIHVAGKQFIVTQEDIIIIHGPWPPTISDEIKFEKVMLVGGSDFTLIGRPVLSPELVSVTATVVDKDLSHVKTKFRFQKRKQYRRINFIRSPLTMVRINEVKVVGKVNERKDVEGLNQVFY</sequence>
<evidence type="ECO:0000256" key="2">
    <source>
        <dbReference type="ARBA" id="ARBA00044129"/>
    </source>
</evidence>
<dbReference type="InterPro" id="IPR036164">
    <property type="entry name" value="bL21-like_sf"/>
</dbReference>
<evidence type="ECO:0000313" key="3">
    <source>
        <dbReference type="EMBL" id="JAT30032.1"/>
    </source>
</evidence>
<evidence type="ECO:0000256" key="1">
    <source>
        <dbReference type="ARBA" id="ARBA00008563"/>
    </source>
</evidence>